<feature type="domain" description="DUF4283" evidence="1">
    <location>
        <begin position="20"/>
        <end position="69"/>
    </location>
</feature>
<dbReference type="SUPFAM" id="SSF57756">
    <property type="entry name" value="Retrovirus zinc finger-like domains"/>
    <property type="match status" value="1"/>
</dbReference>
<accession>A0A6A2WD60</accession>
<protein>
    <recommendedName>
        <fullName evidence="5">CCHC-type domain-containing protein</fullName>
    </recommendedName>
</protein>
<dbReference type="InterPro" id="IPR025836">
    <property type="entry name" value="Zn_knuckle_CX2CX4HX4C"/>
</dbReference>
<dbReference type="AlphaFoldDB" id="A0A6A2WD60"/>
<evidence type="ECO:0008006" key="5">
    <source>
        <dbReference type="Google" id="ProtNLM"/>
    </source>
</evidence>
<comment type="caution">
    <text evidence="3">The sequence shown here is derived from an EMBL/GenBank/DDBJ whole genome shotgun (WGS) entry which is preliminary data.</text>
</comment>
<dbReference type="EMBL" id="VEPZ02001768">
    <property type="protein sequence ID" value="KAE8656243.1"/>
    <property type="molecule type" value="Genomic_DNA"/>
</dbReference>
<dbReference type="InterPro" id="IPR040256">
    <property type="entry name" value="At4g02000-like"/>
</dbReference>
<evidence type="ECO:0000259" key="1">
    <source>
        <dbReference type="Pfam" id="PF14111"/>
    </source>
</evidence>
<dbReference type="PANTHER" id="PTHR31286:SF153">
    <property type="entry name" value="DUF4283 DOMAIN PROTEIN"/>
    <property type="match status" value="1"/>
</dbReference>
<dbReference type="Proteomes" id="UP000436088">
    <property type="component" value="Unassembled WGS sequence"/>
</dbReference>
<sequence length="181" mass="20908">MGYIVDELTSLELDTGEDDVWHPMEGIAILDLGENMFLFRLFLEMDVKRIENGGQWNFNSHLLILQSFEEYDTTGIALGYKRIMWIRVRLDVRLALKRKKKLQLKNGSFHYVRFEYEKLTLFCFVCGKLGHGESFCPIRARHGGDELPMAWDLSIRTPSGRSAPPKSVWLRKDGDYEASGS</sequence>
<feature type="domain" description="Zinc knuckle CX2CX4HX4C" evidence="2">
    <location>
        <begin position="90"/>
        <end position="137"/>
    </location>
</feature>
<dbReference type="GO" id="GO:0008270">
    <property type="term" value="F:zinc ion binding"/>
    <property type="evidence" value="ECO:0007669"/>
    <property type="project" value="InterPro"/>
</dbReference>
<dbReference type="Pfam" id="PF14392">
    <property type="entry name" value="zf-CCHC_4"/>
    <property type="match status" value="1"/>
</dbReference>
<dbReference type="GO" id="GO:0003676">
    <property type="term" value="F:nucleic acid binding"/>
    <property type="evidence" value="ECO:0007669"/>
    <property type="project" value="InterPro"/>
</dbReference>
<keyword evidence="4" id="KW-1185">Reference proteome</keyword>
<gene>
    <name evidence="3" type="ORF">F3Y22_tig00117005pilonHSYRG00207</name>
</gene>
<organism evidence="3 4">
    <name type="scientific">Hibiscus syriacus</name>
    <name type="common">Rose of Sharon</name>
    <dbReference type="NCBI Taxonomy" id="106335"/>
    <lineage>
        <taxon>Eukaryota</taxon>
        <taxon>Viridiplantae</taxon>
        <taxon>Streptophyta</taxon>
        <taxon>Embryophyta</taxon>
        <taxon>Tracheophyta</taxon>
        <taxon>Spermatophyta</taxon>
        <taxon>Magnoliopsida</taxon>
        <taxon>eudicotyledons</taxon>
        <taxon>Gunneridae</taxon>
        <taxon>Pentapetalae</taxon>
        <taxon>rosids</taxon>
        <taxon>malvids</taxon>
        <taxon>Malvales</taxon>
        <taxon>Malvaceae</taxon>
        <taxon>Malvoideae</taxon>
        <taxon>Hibiscus</taxon>
    </lineage>
</organism>
<evidence type="ECO:0000313" key="3">
    <source>
        <dbReference type="EMBL" id="KAE8656243.1"/>
    </source>
</evidence>
<name>A0A6A2WD60_HIBSY</name>
<dbReference type="PANTHER" id="PTHR31286">
    <property type="entry name" value="GLYCINE-RICH CELL WALL STRUCTURAL PROTEIN 1.8-LIKE"/>
    <property type="match status" value="1"/>
</dbReference>
<dbReference type="InterPro" id="IPR036875">
    <property type="entry name" value="Znf_CCHC_sf"/>
</dbReference>
<dbReference type="Pfam" id="PF14111">
    <property type="entry name" value="DUF4283"/>
    <property type="match status" value="1"/>
</dbReference>
<proteinExistence type="predicted"/>
<dbReference type="InterPro" id="IPR025558">
    <property type="entry name" value="DUF4283"/>
</dbReference>
<evidence type="ECO:0000259" key="2">
    <source>
        <dbReference type="Pfam" id="PF14392"/>
    </source>
</evidence>
<reference evidence="3" key="1">
    <citation type="submission" date="2019-09" db="EMBL/GenBank/DDBJ databases">
        <title>Draft genome information of white flower Hibiscus syriacus.</title>
        <authorList>
            <person name="Kim Y.-M."/>
        </authorList>
    </citation>
    <scope>NUCLEOTIDE SEQUENCE [LARGE SCALE GENOMIC DNA]</scope>
    <source>
        <strain evidence="3">YM2019G1</strain>
    </source>
</reference>
<evidence type="ECO:0000313" key="4">
    <source>
        <dbReference type="Proteomes" id="UP000436088"/>
    </source>
</evidence>